<name>A0A426YQG3_ENSVE</name>
<reference evidence="2 3" key="1">
    <citation type="journal article" date="2014" name="Agronomy (Basel)">
        <title>A Draft Genome Sequence for Ensete ventricosum, the Drought-Tolerant Tree Against Hunger.</title>
        <authorList>
            <person name="Harrison J."/>
            <person name="Moore K.A."/>
            <person name="Paszkiewicz K."/>
            <person name="Jones T."/>
            <person name="Grant M."/>
            <person name="Ambacheew D."/>
            <person name="Muzemil S."/>
            <person name="Studholme D.J."/>
        </authorList>
    </citation>
    <scope>NUCLEOTIDE SEQUENCE [LARGE SCALE GENOMIC DNA]</scope>
</reference>
<organism evidence="2 3">
    <name type="scientific">Ensete ventricosum</name>
    <name type="common">Abyssinian banana</name>
    <name type="synonym">Musa ensete</name>
    <dbReference type="NCBI Taxonomy" id="4639"/>
    <lineage>
        <taxon>Eukaryota</taxon>
        <taxon>Viridiplantae</taxon>
        <taxon>Streptophyta</taxon>
        <taxon>Embryophyta</taxon>
        <taxon>Tracheophyta</taxon>
        <taxon>Spermatophyta</taxon>
        <taxon>Magnoliopsida</taxon>
        <taxon>Liliopsida</taxon>
        <taxon>Zingiberales</taxon>
        <taxon>Musaceae</taxon>
        <taxon>Ensete</taxon>
    </lineage>
</organism>
<evidence type="ECO:0000256" key="1">
    <source>
        <dbReference type="SAM" id="MobiDB-lite"/>
    </source>
</evidence>
<sequence length="79" mass="9612">MVNFDHHRPLPLGISEAAVRLREKRQRRKEWAFEEEGESGEPRCEDQRRRRLEQRKRQSPSSPRLRLSSLLHRVLRQRS</sequence>
<gene>
    <name evidence="2" type="ORF">B296_00022355</name>
</gene>
<evidence type="ECO:0000313" key="3">
    <source>
        <dbReference type="Proteomes" id="UP000287651"/>
    </source>
</evidence>
<accession>A0A426YQG3</accession>
<proteinExistence type="predicted"/>
<protein>
    <submittedName>
        <fullName evidence="2">Uncharacterized protein</fullName>
    </submittedName>
</protein>
<comment type="caution">
    <text evidence="2">The sequence shown here is derived from an EMBL/GenBank/DDBJ whole genome shotgun (WGS) entry which is preliminary data.</text>
</comment>
<feature type="region of interest" description="Disordered" evidence="1">
    <location>
        <begin position="30"/>
        <end position="79"/>
    </location>
</feature>
<dbReference type="EMBL" id="AMZH03010857">
    <property type="protein sequence ID" value="RRT53946.1"/>
    <property type="molecule type" value="Genomic_DNA"/>
</dbReference>
<feature type="compositionally biased region" description="Low complexity" evidence="1">
    <location>
        <begin position="59"/>
        <end position="72"/>
    </location>
</feature>
<evidence type="ECO:0000313" key="2">
    <source>
        <dbReference type="EMBL" id="RRT53946.1"/>
    </source>
</evidence>
<dbReference type="AlphaFoldDB" id="A0A426YQG3"/>
<dbReference type="Proteomes" id="UP000287651">
    <property type="component" value="Unassembled WGS sequence"/>
</dbReference>
<feature type="compositionally biased region" description="Basic residues" evidence="1">
    <location>
        <begin position="49"/>
        <end position="58"/>
    </location>
</feature>